<evidence type="ECO:0000313" key="9">
    <source>
        <dbReference type="EMBL" id="QCQ20784.1"/>
    </source>
</evidence>
<feature type="domain" description="Class III cytochrome C" evidence="7">
    <location>
        <begin position="40"/>
        <end position="92"/>
    </location>
</feature>
<dbReference type="EMBL" id="CP040098">
    <property type="protein sequence ID" value="QCQ20784.1"/>
    <property type="molecule type" value="Genomic_DNA"/>
</dbReference>
<dbReference type="GO" id="GO:0009055">
    <property type="term" value="F:electron transfer activity"/>
    <property type="evidence" value="ECO:0007669"/>
    <property type="project" value="InterPro"/>
</dbReference>
<keyword evidence="1" id="KW-0813">Transport</keyword>
<protein>
    <submittedName>
        <fullName evidence="9">Cytochrome C</fullName>
    </submittedName>
</protein>
<evidence type="ECO:0000256" key="4">
    <source>
        <dbReference type="ARBA" id="ARBA00022982"/>
    </source>
</evidence>
<accession>A0A4P8KZN7</accession>
<name>A0A4P8KZN7_9BACT</name>
<evidence type="ECO:0000256" key="1">
    <source>
        <dbReference type="ARBA" id="ARBA00022448"/>
    </source>
</evidence>
<keyword evidence="6" id="KW-0812">Transmembrane</keyword>
<dbReference type="GO" id="GO:0046872">
    <property type="term" value="F:metal ion binding"/>
    <property type="evidence" value="ECO:0007669"/>
    <property type="project" value="UniProtKB-KW"/>
</dbReference>
<keyword evidence="6" id="KW-0472">Membrane</keyword>
<dbReference type="InterPro" id="IPR020942">
    <property type="entry name" value="Cyt_c_III_dom"/>
</dbReference>
<keyword evidence="5" id="KW-0408">Iron</keyword>
<evidence type="ECO:0000259" key="8">
    <source>
        <dbReference type="Pfam" id="PF14522"/>
    </source>
</evidence>
<evidence type="ECO:0000256" key="2">
    <source>
        <dbReference type="ARBA" id="ARBA00022617"/>
    </source>
</evidence>
<evidence type="ECO:0000256" key="3">
    <source>
        <dbReference type="ARBA" id="ARBA00022723"/>
    </source>
</evidence>
<dbReference type="InterPro" id="IPR053547">
    <property type="entry name" value="Multiheme_cyt_c_menaq_reduct"/>
</dbReference>
<dbReference type="Proteomes" id="UP000298602">
    <property type="component" value="Chromosome"/>
</dbReference>
<dbReference type="AlphaFoldDB" id="A0A4P8KZN7"/>
<evidence type="ECO:0000256" key="6">
    <source>
        <dbReference type="SAM" id="Phobius"/>
    </source>
</evidence>
<keyword evidence="3" id="KW-0479">Metal-binding</keyword>
<evidence type="ECO:0000256" key="5">
    <source>
        <dbReference type="ARBA" id="ARBA00023004"/>
    </source>
</evidence>
<keyword evidence="10" id="KW-1185">Reference proteome</keyword>
<dbReference type="Gene3D" id="3.90.10.10">
    <property type="entry name" value="Cytochrome C3"/>
    <property type="match status" value="2"/>
</dbReference>
<proteinExistence type="predicted"/>
<reference evidence="9 10" key="2">
    <citation type="submission" date="2019-05" db="EMBL/GenBank/DDBJ databases">
        <authorList>
            <person name="Suflita J.M."/>
            <person name="Marks C.R."/>
        </authorList>
    </citation>
    <scope>NUCLEOTIDE SEQUENCE [LARGE SCALE GENOMIC DNA]</scope>
    <source>
        <strain evidence="9 10">ALDC</strain>
    </source>
</reference>
<keyword evidence="2" id="KW-0349">Heme</keyword>
<keyword evidence="4" id="KW-0249">Electron transport</keyword>
<dbReference type="InterPro" id="IPR029467">
    <property type="entry name" value="Cyt_c7-like"/>
</dbReference>
<dbReference type="InterPro" id="IPR036280">
    <property type="entry name" value="Multihaem_cyt_sf"/>
</dbReference>
<evidence type="ECO:0000259" key="7">
    <source>
        <dbReference type="Pfam" id="PF02085"/>
    </source>
</evidence>
<dbReference type="GO" id="GO:0020037">
    <property type="term" value="F:heme binding"/>
    <property type="evidence" value="ECO:0007669"/>
    <property type="project" value="InterPro"/>
</dbReference>
<sequence length="183" mass="20612">MEDVKKGASGKGMGVISFLAGLVLALGLGWGVFPSLLHSKKTQPLNFRHSSHTDQTCEDCHYTRDDGTYSGIPGIDNCIQCHEAPMTESEDERILVEEYIEQGREIPWLVYARQPDNVYFSHAAHKEGMECVRCHRDVMKDETLPVYKENRLTGYSKSTMKMVECEKCHAERGASNACQVCHK</sequence>
<dbReference type="Pfam" id="PF14522">
    <property type="entry name" value="Cytochrome_C7"/>
    <property type="match status" value="1"/>
</dbReference>
<dbReference type="CDD" id="cd08168">
    <property type="entry name" value="Cytochrom_C3"/>
    <property type="match status" value="1"/>
</dbReference>
<dbReference type="Pfam" id="PF02085">
    <property type="entry name" value="Cytochrom_CIII"/>
    <property type="match status" value="1"/>
</dbReference>
<organism evidence="9 10">
    <name type="scientific">Desulfoglaeba alkanexedens ALDC</name>
    <dbReference type="NCBI Taxonomy" id="980445"/>
    <lineage>
        <taxon>Bacteria</taxon>
        <taxon>Pseudomonadati</taxon>
        <taxon>Thermodesulfobacteriota</taxon>
        <taxon>Syntrophobacteria</taxon>
        <taxon>Syntrophobacterales</taxon>
        <taxon>Syntrophobacteraceae</taxon>
        <taxon>Desulfoglaeba</taxon>
    </lineage>
</organism>
<evidence type="ECO:0000313" key="10">
    <source>
        <dbReference type="Proteomes" id="UP000298602"/>
    </source>
</evidence>
<dbReference type="SUPFAM" id="SSF48695">
    <property type="entry name" value="Multiheme cytochromes"/>
    <property type="match status" value="1"/>
</dbReference>
<dbReference type="KEGG" id="dax:FDQ92_00320"/>
<dbReference type="NCBIfam" id="NF041781">
    <property type="entry name" value="mnquin_red_QrcA"/>
    <property type="match status" value="1"/>
</dbReference>
<dbReference type="OrthoDB" id="9814800at2"/>
<feature type="domain" description="Cytochrome c7-like" evidence="8">
    <location>
        <begin position="118"/>
        <end position="183"/>
    </location>
</feature>
<feature type="transmembrane region" description="Helical" evidence="6">
    <location>
        <begin position="12"/>
        <end position="33"/>
    </location>
</feature>
<gene>
    <name evidence="9" type="ORF">FDQ92_00320</name>
</gene>
<reference evidence="9 10" key="1">
    <citation type="submission" date="2019-05" db="EMBL/GenBank/DDBJ databases">
        <title>The Complete Genome Sequence of the n-alkane-degrading Desulfoglaeba alkanexedens ALDC reveals multiple alkylsuccinate synthase gene clusters.</title>
        <authorList>
            <person name="Callaghan A.V."/>
            <person name="Davidova I.A."/>
            <person name="Duncan K.E."/>
            <person name="Morris B."/>
            <person name="McInerney M.J."/>
        </authorList>
    </citation>
    <scope>NUCLEOTIDE SEQUENCE [LARGE SCALE GENOMIC DNA]</scope>
    <source>
        <strain evidence="9 10">ALDC</strain>
    </source>
</reference>
<keyword evidence="6" id="KW-1133">Transmembrane helix</keyword>
<dbReference type="RefSeq" id="WP_137422754.1">
    <property type="nucleotide sequence ID" value="NZ_CP040098.1"/>
</dbReference>